<dbReference type="InterPro" id="IPR000792">
    <property type="entry name" value="Tscrpt_reg_LuxR_C"/>
</dbReference>
<evidence type="ECO:0000259" key="4">
    <source>
        <dbReference type="PROSITE" id="PS50043"/>
    </source>
</evidence>
<evidence type="ECO:0000256" key="2">
    <source>
        <dbReference type="ARBA" id="ARBA00023125"/>
    </source>
</evidence>
<dbReference type="PRINTS" id="PR00038">
    <property type="entry name" value="HTHLUXR"/>
</dbReference>
<dbReference type="Proteomes" id="UP000599578">
    <property type="component" value="Unassembled WGS sequence"/>
</dbReference>
<dbReference type="Pfam" id="PF00196">
    <property type="entry name" value="GerE"/>
    <property type="match status" value="1"/>
</dbReference>
<dbReference type="InterPro" id="IPR016032">
    <property type="entry name" value="Sig_transdc_resp-reg_C-effctor"/>
</dbReference>
<keyword evidence="6" id="KW-1185">Reference proteome</keyword>
<proteinExistence type="predicted"/>
<name>A0A917ZCL1_9GAMM</name>
<dbReference type="CDD" id="cd06170">
    <property type="entry name" value="LuxR_C_like"/>
    <property type="match status" value="1"/>
</dbReference>
<dbReference type="PANTHER" id="PTHR44688">
    <property type="entry name" value="DNA-BINDING TRANSCRIPTIONAL ACTIVATOR DEVR_DOSR"/>
    <property type="match status" value="1"/>
</dbReference>
<keyword evidence="1" id="KW-0805">Transcription regulation</keyword>
<keyword evidence="2" id="KW-0238">DNA-binding</keyword>
<organism evidence="5 6">
    <name type="scientific">Marinobacterium nitratireducens</name>
    <dbReference type="NCBI Taxonomy" id="518897"/>
    <lineage>
        <taxon>Bacteria</taxon>
        <taxon>Pseudomonadati</taxon>
        <taxon>Pseudomonadota</taxon>
        <taxon>Gammaproteobacteria</taxon>
        <taxon>Oceanospirillales</taxon>
        <taxon>Oceanospirillaceae</taxon>
        <taxon>Marinobacterium</taxon>
    </lineage>
</organism>
<dbReference type="GO" id="GO:0006355">
    <property type="term" value="P:regulation of DNA-templated transcription"/>
    <property type="evidence" value="ECO:0007669"/>
    <property type="project" value="InterPro"/>
</dbReference>
<accession>A0A917ZCL1</accession>
<evidence type="ECO:0000256" key="1">
    <source>
        <dbReference type="ARBA" id="ARBA00023015"/>
    </source>
</evidence>
<dbReference type="SMART" id="SM00421">
    <property type="entry name" value="HTH_LUXR"/>
    <property type="match status" value="1"/>
</dbReference>
<dbReference type="GO" id="GO:0003677">
    <property type="term" value="F:DNA binding"/>
    <property type="evidence" value="ECO:0007669"/>
    <property type="project" value="UniProtKB-KW"/>
</dbReference>
<dbReference type="RefSeq" id="WP_188859634.1">
    <property type="nucleotide sequence ID" value="NZ_BMLT01000003.1"/>
</dbReference>
<evidence type="ECO:0000256" key="3">
    <source>
        <dbReference type="ARBA" id="ARBA00023163"/>
    </source>
</evidence>
<dbReference type="Gene3D" id="1.10.10.10">
    <property type="entry name" value="Winged helix-like DNA-binding domain superfamily/Winged helix DNA-binding domain"/>
    <property type="match status" value="1"/>
</dbReference>
<dbReference type="AlphaFoldDB" id="A0A917ZCL1"/>
<dbReference type="InterPro" id="IPR036388">
    <property type="entry name" value="WH-like_DNA-bd_sf"/>
</dbReference>
<reference evidence="5 6" key="1">
    <citation type="journal article" date="2014" name="Int. J. Syst. Evol. Microbiol.">
        <title>Complete genome sequence of Corynebacterium casei LMG S-19264T (=DSM 44701T), isolated from a smear-ripened cheese.</title>
        <authorList>
            <consortium name="US DOE Joint Genome Institute (JGI-PGF)"/>
            <person name="Walter F."/>
            <person name="Albersmeier A."/>
            <person name="Kalinowski J."/>
            <person name="Ruckert C."/>
        </authorList>
    </citation>
    <scope>NUCLEOTIDE SEQUENCE [LARGE SCALE GENOMIC DNA]</scope>
    <source>
        <strain evidence="5 6">CGMCC 1.7286</strain>
    </source>
</reference>
<dbReference type="EMBL" id="BMLT01000003">
    <property type="protein sequence ID" value="GGO79208.1"/>
    <property type="molecule type" value="Genomic_DNA"/>
</dbReference>
<sequence>MLDTLDTLGLRVAACIEALGGGRFYPRFFLLLDQLAVIDQCMVFGVSDDREQARCYLAHNVHNPELGLKLAAQYVDGSYHNDELLGRLARELLESPGQPACELMLRGTLSPVYRKRFFNVPDLAQKFAILARDEQGGEVFYINFYRSGRDGGFSGDEVQRLGQGAALLSALLIRHFREEGRVQNERRLLSASLSEREAQICEMVLQGHTAKTIGRRLGLSEHSVVTYRKRAYRKLGVARKSELISVMQR</sequence>
<dbReference type="SUPFAM" id="SSF46894">
    <property type="entry name" value="C-terminal effector domain of the bipartite response regulators"/>
    <property type="match status" value="1"/>
</dbReference>
<evidence type="ECO:0000313" key="5">
    <source>
        <dbReference type="EMBL" id="GGO79208.1"/>
    </source>
</evidence>
<dbReference type="PROSITE" id="PS00622">
    <property type="entry name" value="HTH_LUXR_1"/>
    <property type="match status" value="1"/>
</dbReference>
<comment type="caution">
    <text evidence="5">The sequence shown here is derived from an EMBL/GenBank/DDBJ whole genome shotgun (WGS) entry which is preliminary data.</text>
</comment>
<dbReference type="PANTHER" id="PTHR44688:SF16">
    <property type="entry name" value="DNA-BINDING TRANSCRIPTIONAL ACTIVATOR DEVR_DOSR"/>
    <property type="match status" value="1"/>
</dbReference>
<feature type="domain" description="HTH luxR-type" evidence="4">
    <location>
        <begin position="186"/>
        <end position="249"/>
    </location>
</feature>
<keyword evidence="3" id="KW-0804">Transcription</keyword>
<dbReference type="PROSITE" id="PS50043">
    <property type="entry name" value="HTH_LUXR_2"/>
    <property type="match status" value="1"/>
</dbReference>
<gene>
    <name evidence="5" type="ORF">GCM10011348_12910</name>
</gene>
<protein>
    <submittedName>
        <fullName evidence="5">Helix-turn-helix transcriptional regulator</fullName>
    </submittedName>
</protein>
<evidence type="ECO:0000313" key="6">
    <source>
        <dbReference type="Proteomes" id="UP000599578"/>
    </source>
</evidence>